<organism evidence="1 2">
    <name type="scientific">Colletotrichum fructicola (strain Nara gc5)</name>
    <name type="common">Anthracnose fungus</name>
    <name type="synonym">Colletotrichum gloeosporioides (strain Nara gc5)</name>
    <dbReference type="NCBI Taxonomy" id="1213859"/>
    <lineage>
        <taxon>Eukaryota</taxon>
        <taxon>Fungi</taxon>
        <taxon>Dikarya</taxon>
        <taxon>Ascomycota</taxon>
        <taxon>Pezizomycotina</taxon>
        <taxon>Sordariomycetes</taxon>
        <taxon>Hypocreomycetidae</taxon>
        <taxon>Glomerellales</taxon>
        <taxon>Glomerellaceae</taxon>
        <taxon>Colletotrichum</taxon>
        <taxon>Colletotrichum gloeosporioides species complex</taxon>
    </lineage>
</organism>
<reference evidence="1 2" key="1">
    <citation type="submission" date="2012-08" db="EMBL/GenBank/DDBJ databases">
        <authorList>
            <person name="Gan P.H.P."/>
            <person name="Ikeda K."/>
            <person name="Irieda H."/>
            <person name="Narusaka M."/>
            <person name="O'Connell R.J."/>
            <person name="Narusaka Y."/>
            <person name="Takano Y."/>
            <person name="Kubo Y."/>
            <person name="Shirasu K."/>
        </authorList>
    </citation>
    <scope>NUCLEOTIDE SEQUENCE [LARGE SCALE GENOMIC DNA]</scope>
    <source>
        <strain evidence="1 2">Nara gc5</strain>
    </source>
</reference>
<dbReference type="AlphaFoldDB" id="A0A7J6IT85"/>
<protein>
    <submittedName>
        <fullName evidence="1">Uncharacterized protein</fullName>
    </submittedName>
</protein>
<proteinExistence type="predicted"/>
<dbReference type="RefSeq" id="XP_031884534.1">
    <property type="nucleotide sequence ID" value="XM_032036386.1"/>
</dbReference>
<dbReference type="InParanoid" id="A0A7J6IT85"/>
<evidence type="ECO:0000313" key="1">
    <source>
        <dbReference type="EMBL" id="KAF4479082.1"/>
    </source>
</evidence>
<reference evidence="1 2" key="2">
    <citation type="submission" date="2020-04" db="EMBL/GenBank/DDBJ databases">
        <title>Genome sequencing and assembly of multiple isolates from the Colletotrichum gloeosporioides species complex.</title>
        <authorList>
            <person name="Gan P."/>
            <person name="Shirasu K."/>
        </authorList>
    </citation>
    <scope>NUCLEOTIDE SEQUENCE [LARGE SCALE GENOMIC DNA]</scope>
    <source>
        <strain evidence="1 2">Nara gc5</strain>
    </source>
</reference>
<gene>
    <name evidence="1" type="ORF">CGGC5_v013015</name>
</gene>
<keyword evidence="2" id="KW-1185">Reference proteome</keyword>
<name>A0A7J6IT85_COLFN</name>
<dbReference type="Proteomes" id="UP000011096">
    <property type="component" value="Unassembled WGS sequence"/>
</dbReference>
<sequence>MQIERHALVVLARDHAAYGGVEAKGGEGQEGHKMYAVGGGKEAELLTGYKPLCLVISHSFVVVVAAGARL</sequence>
<dbReference type="EMBL" id="ANPB02000007">
    <property type="protein sequence ID" value="KAF4479082.1"/>
    <property type="molecule type" value="Genomic_DNA"/>
</dbReference>
<accession>A0A7J6IT85</accession>
<comment type="caution">
    <text evidence="1">The sequence shown here is derived from an EMBL/GenBank/DDBJ whole genome shotgun (WGS) entry which is preliminary data.</text>
</comment>
<evidence type="ECO:0000313" key="2">
    <source>
        <dbReference type="Proteomes" id="UP000011096"/>
    </source>
</evidence>
<dbReference type="GeneID" id="43620382"/>